<sequence>MNERMCPSCHQKMAEGYKIKVNTYGALKLEPGRTKPGEIAAGVCPVCGQIALYLQK</sequence>
<accession>A0A926EQ03</accession>
<comment type="caution">
    <text evidence="1">The sequence shown here is derived from an EMBL/GenBank/DDBJ whole genome shotgun (WGS) entry which is preliminary data.</text>
</comment>
<evidence type="ECO:0000313" key="1">
    <source>
        <dbReference type="EMBL" id="MBC8586028.1"/>
    </source>
</evidence>
<dbReference type="RefSeq" id="WP_262395746.1">
    <property type="nucleotide sequence ID" value="NZ_JACRTD010000007.1"/>
</dbReference>
<protein>
    <submittedName>
        <fullName evidence="1">Uncharacterized protein</fullName>
    </submittedName>
</protein>
<proteinExistence type="predicted"/>
<name>A0A926EQ03_9FIRM</name>
<gene>
    <name evidence="1" type="ORF">H8705_10585</name>
</gene>
<dbReference type="EMBL" id="JACRTD010000007">
    <property type="protein sequence ID" value="MBC8586028.1"/>
    <property type="molecule type" value="Genomic_DNA"/>
</dbReference>
<reference evidence="1" key="1">
    <citation type="submission" date="2020-08" db="EMBL/GenBank/DDBJ databases">
        <title>Genome public.</title>
        <authorList>
            <person name="Liu C."/>
            <person name="Sun Q."/>
        </authorList>
    </citation>
    <scope>NUCLEOTIDE SEQUENCE</scope>
    <source>
        <strain evidence="1">NSJ-64</strain>
    </source>
</reference>
<keyword evidence="2" id="KW-1185">Reference proteome</keyword>
<evidence type="ECO:0000313" key="2">
    <source>
        <dbReference type="Proteomes" id="UP000623678"/>
    </source>
</evidence>
<organism evidence="1 2">
    <name type="scientific">Youxingia wuxianensis</name>
    <dbReference type="NCBI Taxonomy" id="2763678"/>
    <lineage>
        <taxon>Bacteria</taxon>
        <taxon>Bacillati</taxon>
        <taxon>Bacillota</taxon>
        <taxon>Clostridia</taxon>
        <taxon>Eubacteriales</taxon>
        <taxon>Oscillospiraceae</taxon>
        <taxon>Youxingia</taxon>
    </lineage>
</organism>
<dbReference type="AlphaFoldDB" id="A0A926EQ03"/>
<dbReference type="Proteomes" id="UP000623678">
    <property type="component" value="Unassembled WGS sequence"/>
</dbReference>